<dbReference type="HAMAP" id="MF_00689">
    <property type="entry name" value="Bpt"/>
    <property type="match status" value="1"/>
</dbReference>
<comment type="similarity">
    <text evidence="4">Belongs to the R-transferase family. Bpt subfamily.</text>
</comment>
<evidence type="ECO:0000259" key="5">
    <source>
        <dbReference type="Pfam" id="PF04376"/>
    </source>
</evidence>
<keyword evidence="8" id="KW-1185">Reference proteome</keyword>
<feature type="domain" description="N-end rule aminoacyl transferase C-terminal" evidence="6">
    <location>
        <begin position="108"/>
        <end position="230"/>
    </location>
</feature>
<dbReference type="PIRSF" id="PIRSF037208">
    <property type="entry name" value="ATE_pro_prd"/>
    <property type="match status" value="1"/>
</dbReference>
<evidence type="ECO:0000313" key="7">
    <source>
        <dbReference type="EMBL" id="VUX47446.1"/>
    </source>
</evidence>
<evidence type="ECO:0000256" key="3">
    <source>
        <dbReference type="ARBA" id="ARBA00023315"/>
    </source>
</evidence>
<organism evidence="7 8">
    <name type="scientific">Candidatus Defluviicoccus seviourii</name>
    <dbReference type="NCBI Taxonomy" id="2565273"/>
    <lineage>
        <taxon>Bacteria</taxon>
        <taxon>Pseudomonadati</taxon>
        <taxon>Pseudomonadota</taxon>
        <taxon>Alphaproteobacteria</taxon>
        <taxon>Rhodospirillales</taxon>
        <taxon>Rhodospirillaceae</taxon>
        <taxon>Defluviicoccus</taxon>
    </lineage>
</organism>
<evidence type="ECO:0000313" key="8">
    <source>
        <dbReference type="Proteomes" id="UP000326641"/>
    </source>
</evidence>
<protein>
    <recommendedName>
        <fullName evidence="4">Aspartate/glutamate leucyltransferase</fullName>
        <ecNumber evidence="4">2.3.2.29</ecNumber>
    </recommendedName>
</protein>
<dbReference type="NCBIfam" id="NF002346">
    <property type="entry name" value="PRK01305.2-3"/>
    <property type="match status" value="1"/>
</dbReference>
<accession>A0A564WG57</accession>
<dbReference type="InterPro" id="IPR007472">
    <property type="entry name" value="N-end_Aminoacyl_Trfase_C"/>
</dbReference>
<keyword evidence="3 4" id="KW-0012">Acyltransferase</keyword>
<dbReference type="GO" id="GO:0005737">
    <property type="term" value="C:cytoplasm"/>
    <property type="evidence" value="ECO:0007669"/>
    <property type="project" value="UniProtKB-SubCell"/>
</dbReference>
<dbReference type="Pfam" id="PF04376">
    <property type="entry name" value="ATE_N"/>
    <property type="match status" value="1"/>
</dbReference>
<name>A0A564WG57_9PROT</name>
<dbReference type="InterPro" id="IPR016181">
    <property type="entry name" value="Acyl_CoA_acyltransferase"/>
</dbReference>
<dbReference type="GO" id="GO:0071596">
    <property type="term" value="P:ubiquitin-dependent protein catabolic process via the N-end rule pathway"/>
    <property type="evidence" value="ECO:0007669"/>
    <property type="project" value="InterPro"/>
</dbReference>
<dbReference type="InterPro" id="IPR007471">
    <property type="entry name" value="N-end_Aminoacyl_Trfase_N"/>
</dbReference>
<feature type="domain" description="N-end aminoacyl transferase N-terminal" evidence="5">
    <location>
        <begin position="19"/>
        <end position="88"/>
    </location>
</feature>
<keyword evidence="1 4" id="KW-0963">Cytoplasm</keyword>
<dbReference type="Proteomes" id="UP000326641">
    <property type="component" value="Unassembled WGS sequence"/>
</dbReference>
<evidence type="ECO:0000259" key="6">
    <source>
        <dbReference type="Pfam" id="PF04377"/>
    </source>
</evidence>
<gene>
    <name evidence="7" type="primary">ate</name>
    <name evidence="4" type="synonym">bpt</name>
    <name evidence="7" type="ORF">DF3PA_50093</name>
</gene>
<dbReference type="GO" id="GO:0008914">
    <property type="term" value="F:leucyl-tRNA--protein transferase activity"/>
    <property type="evidence" value="ECO:0007669"/>
    <property type="project" value="UniProtKB-UniRule"/>
</dbReference>
<dbReference type="InterPro" id="IPR017138">
    <property type="entry name" value="Asp_Glu_LeuTrfase"/>
</dbReference>
<comment type="catalytic activity">
    <reaction evidence="4">
        <text>N-terminal L-glutamyl-[protein] + L-leucyl-tRNA(Leu) = N-terminal L-leucyl-L-glutamyl-[protein] + tRNA(Leu) + H(+)</text>
        <dbReference type="Rhea" id="RHEA:50412"/>
        <dbReference type="Rhea" id="RHEA-COMP:9613"/>
        <dbReference type="Rhea" id="RHEA-COMP:9622"/>
        <dbReference type="Rhea" id="RHEA-COMP:12664"/>
        <dbReference type="Rhea" id="RHEA-COMP:12668"/>
        <dbReference type="ChEBI" id="CHEBI:15378"/>
        <dbReference type="ChEBI" id="CHEBI:64721"/>
        <dbReference type="ChEBI" id="CHEBI:78442"/>
        <dbReference type="ChEBI" id="CHEBI:78494"/>
        <dbReference type="ChEBI" id="CHEBI:133041"/>
        <dbReference type="EC" id="2.3.2.29"/>
    </reaction>
</comment>
<evidence type="ECO:0000256" key="2">
    <source>
        <dbReference type="ARBA" id="ARBA00022679"/>
    </source>
</evidence>
<proteinExistence type="inferred from homology"/>
<dbReference type="SUPFAM" id="SSF55729">
    <property type="entry name" value="Acyl-CoA N-acyltransferases (Nat)"/>
    <property type="match status" value="1"/>
</dbReference>
<comment type="function">
    <text evidence="4">Functions in the N-end rule pathway of protein degradation where it conjugates Leu from its aminoacyl-tRNA to the N-termini of proteins containing an N-terminal aspartate or glutamate.</text>
</comment>
<sequence>MKHQAMPHVRYFFATAPLPCPYLAGRTERRLVTELSGRQAGVIHDVLSQAGFRRSHGLAYIPICRDCSACAAVRVCVPDFVAKRAHRRILQRNAELVATNTPPIATSEHFVLFREYERDRHGDGEMARMTFYDYQALIEETPVDTYLLEIRTPAGHLVGVCLTDRMSDGLSAVYSFFDPRLARRSLGSFIILTLIEQARRAGLPHVYLGFWIAECQKMAYKARFQPLEAYTPDGWQPLDPADPETMGHFASHA</sequence>
<keyword evidence="2 4" id="KW-0808">Transferase</keyword>
<dbReference type="NCBIfam" id="NF002343">
    <property type="entry name" value="PRK01305.1-4"/>
    <property type="match status" value="1"/>
</dbReference>
<dbReference type="PANTHER" id="PTHR21367">
    <property type="entry name" value="ARGININE-TRNA-PROTEIN TRANSFERASE 1"/>
    <property type="match status" value="1"/>
</dbReference>
<reference evidence="7" key="1">
    <citation type="submission" date="2018-11" db="EMBL/GenBank/DDBJ databases">
        <authorList>
            <person name="Onetto C."/>
        </authorList>
    </citation>
    <scope>NUCLEOTIDE SEQUENCE [LARGE SCALE GENOMIC DNA]</scope>
</reference>
<dbReference type="EMBL" id="UXAT02000045">
    <property type="protein sequence ID" value="VUX47446.1"/>
    <property type="molecule type" value="Genomic_DNA"/>
</dbReference>
<dbReference type="GO" id="GO:0004057">
    <property type="term" value="F:arginyl-tRNA--protein transferase activity"/>
    <property type="evidence" value="ECO:0007669"/>
    <property type="project" value="InterPro"/>
</dbReference>
<comment type="subcellular location">
    <subcellularLocation>
        <location evidence="4">Cytoplasm</location>
    </subcellularLocation>
</comment>
<evidence type="ECO:0000256" key="4">
    <source>
        <dbReference type="HAMAP-Rule" id="MF_00689"/>
    </source>
</evidence>
<dbReference type="NCBIfam" id="NF002342">
    <property type="entry name" value="PRK01305.1-3"/>
    <property type="match status" value="1"/>
</dbReference>
<evidence type="ECO:0000256" key="1">
    <source>
        <dbReference type="ARBA" id="ARBA00022490"/>
    </source>
</evidence>
<dbReference type="PANTHER" id="PTHR21367:SF1">
    <property type="entry name" value="ARGINYL-TRNA--PROTEIN TRANSFERASE 1"/>
    <property type="match status" value="1"/>
</dbReference>
<dbReference type="Pfam" id="PF04377">
    <property type="entry name" value="ATE_C"/>
    <property type="match status" value="1"/>
</dbReference>
<comment type="caution">
    <text evidence="7">The sequence shown here is derived from an EMBL/GenBank/DDBJ whole genome shotgun (WGS) entry which is preliminary data.</text>
</comment>
<dbReference type="AlphaFoldDB" id="A0A564WG57"/>
<dbReference type="EC" id="2.3.2.29" evidence="4"/>
<dbReference type="InterPro" id="IPR030700">
    <property type="entry name" value="N-end_Aminoacyl_Trfase"/>
</dbReference>
<comment type="catalytic activity">
    <reaction evidence="4">
        <text>N-terminal L-aspartyl-[protein] + L-leucyl-tRNA(Leu) = N-terminal L-leucyl-L-aspartyl-[protein] + tRNA(Leu) + H(+)</text>
        <dbReference type="Rhea" id="RHEA:50420"/>
        <dbReference type="Rhea" id="RHEA-COMP:9613"/>
        <dbReference type="Rhea" id="RHEA-COMP:9622"/>
        <dbReference type="Rhea" id="RHEA-COMP:12669"/>
        <dbReference type="Rhea" id="RHEA-COMP:12674"/>
        <dbReference type="ChEBI" id="CHEBI:15378"/>
        <dbReference type="ChEBI" id="CHEBI:64720"/>
        <dbReference type="ChEBI" id="CHEBI:78442"/>
        <dbReference type="ChEBI" id="CHEBI:78494"/>
        <dbReference type="ChEBI" id="CHEBI:133042"/>
        <dbReference type="EC" id="2.3.2.29"/>
    </reaction>
</comment>